<keyword evidence="2" id="KW-1185">Reference proteome</keyword>
<comment type="caution">
    <text evidence="1">The sequence shown here is derived from an EMBL/GenBank/DDBJ whole genome shotgun (WGS) entry which is preliminary data.</text>
</comment>
<gene>
    <name evidence="1" type="ORF">C8R41DRAFT_254474</name>
</gene>
<evidence type="ECO:0000313" key="2">
    <source>
        <dbReference type="Proteomes" id="UP001150217"/>
    </source>
</evidence>
<organism evidence="1 2">
    <name type="scientific">Lentinula lateritia</name>
    <dbReference type="NCBI Taxonomy" id="40482"/>
    <lineage>
        <taxon>Eukaryota</taxon>
        <taxon>Fungi</taxon>
        <taxon>Dikarya</taxon>
        <taxon>Basidiomycota</taxon>
        <taxon>Agaricomycotina</taxon>
        <taxon>Agaricomycetes</taxon>
        <taxon>Agaricomycetidae</taxon>
        <taxon>Agaricales</taxon>
        <taxon>Marasmiineae</taxon>
        <taxon>Omphalotaceae</taxon>
        <taxon>Lentinula</taxon>
    </lineage>
</organism>
<evidence type="ECO:0000313" key="1">
    <source>
        <dbReference type="EMBL" id="KAJ4496667.1"/>
    </source>
</evidence>
<proteinExistence type="predicted"/>
<dbReference type="EMBL" id="JANVFT010000026">
    <property type="protein sequence ID" value="KAJ4496667.1"/>
    <property type="molecule type" value="Genomic_DNA"/>
</dbReference>
<sequence length="585" mass="66650">MIYLLYSHDTELFPMQRSRRLASVSSSSLETLSSLGYTSTLESVASTFTGPGSLTGKALLNFGKFTLKGFEQLIISRRLLAIGAHFPHHNADRIVGLPAMYADLLELSRIQLYPNSTRTRALQLLLGQIASRSTAHLMKALLIWPVVEVKLLISELLQCFDPLSIFNLVENNLPHALVSSYQQHLSQWEDHSLAPIVDFLQDLASASEQGWSIICDCGCLDFLLHLYLSDFKDLARSFNKSSVSATCTSFLLAAMANESAYRAFQSHALCSLWALWPMLALKTPDQTRCSQRRQVWATMGMTEIRWRISSIFDTLVLEWDSSSLTKLRVTLNEPSLFDLLIDLLEFSGSPQLDDEISFRALRSLHRLWTRILTTEANWGLEKYIEETPHDYARDIFIRFIRQLHLLSARAPESDAFFDPCHERCQAKGCPLELDAVIHIVHRLSRASRKNHILRRWLIEGDIVRLLDSTFSRLSELGALSLDVNVTDGGNYSSDNSVSGPRYRTLLLSLAWRLFNEKSQGDGNGFIPEYQSSASWFFSKQNPPPDWDDLSFPMQHHDNWADDLMSASVYHRKEHEHKDCVYSWIK</sequence>
<dbReference type="Proteomes" id="UP001150217">
    <property type="component" value="Unassembled WGS sequence"/>
</dbReference>
<reference evidence="1" key="1">
    <citation type="submission" date="2022-08" db="EMBL/GenBank/DDBJ databases">
        <title>A Global Phylogenomic Analysis of the Shiitake Genus Lentinula.</title>
        <authorList>
            <consortium name="DOE Joint Genome Institute"/>
            <person name="Sierra-Patev S."/>
            <person name="Min B."/>
            <person name="Naranjo-Ortiz M."/>
            <person name="Looney B."/>
            <person name="Konkel Z."/>
            <person name="Slot J.C."/>
            <person name="Sakamoto Y."/>
            <person name="Steenwyk J.L."/>
            <person name="Rokas A."/>
            <person name="Carro J."/>
            <person name="Camarero S."/>
            <person name="Ferreira P."/>
            <person name="Molpeceres G."/>
            <person name="Ruiz-Duenas F.J."/>
            <person name="Serrano A."/>
            <person name="Henrissat B."/>
            <person name="Drula E."/>
            <person name="Hughes K.W."/>
            <person name="Mata J.L."/>
            <person name="Ishikawa N.K."/>
            <person name="Vargas-Isla R."/>
            <person name="Ushijima S."/>
            <person name="Smith C.A."/>
            <person name="Ahrendt S."/>
            <person name="Andreopoulos W."/>
            <person name="He G."/>
            <person name="Labutti K."/>
            <person name="Lipzen A."/>
            <person name="Ng V."/>
            <person name="Riley R."/>
            <person name="Sandor L."/>
            <person name="Barry K."/>
            <person name="Martinez A.T."/>
            <person name="Xiao Y."/>
            <person name="Gibbons J.G."/>
            <person name="Terashima K."/>
            <person name="Grigoriev I.V."/>
            <person name="Hibbett D.S."/>
        </authorList>
    </citation>
    <scope>NUCLEOTIDE SEQUENCE</scope>
    <source>
        <strain evidence="1">RHP3577 ss4</strain>
    </source>
</reference>
<name>A0ABQ8VJV0_9AGAR</name>
<accession>A0ABQ8VJV0</accession>
<protein>
    <submittedName>
        <fullName evidence="1">Uncharacterized protein</fullName>
    </submittedName>
</protein>